<dbReference type="SUPFAM" id="SSF53901">
    <property type="entry name" value="Thiolase-like"/>
    <property type="match status" value="2"/>
</dbReference>
<evidence type="ECO:0000313" key="5">
    <source>
        <dbReference type="EMBL" id="SDK61952.1"/>
    </source>
</evidence>
<evidence type="ECO:0000259" key="4">
    <source>
        <dbReference type="Pfam" id="PF22691"/>
    </source>
</evidence>
<dbReference type="Pfam" id="PF00108">
    <property type="entry name" value="Thiolase_N"/>
    <property type="match status" value="1"/>
</dbReference>
<sequence length="402" mass="42621">MTAARTAAVAGVGLLPNGTYSVPERELAVDVIHEALEDADLSLADVDGLYMPSPRPWTEQKFFSTNLLHLLGLEVDRTIEVSTGGTSGGKAFQTAVSDVRSGAVDTALVFAVERNSTIETTGPYFDYILSTFDAEFESPIGMSIPGVYAQSMQRYCHEYDVDREDLAEIVVKNRDNAAADPDTLFDDSVTREAVLGSRPIADPIRMYECPAPCDGGAALVVTSADAGGDGDRDGDDASDRRNGTESAVEVAGLGSHHAASHLLMTRDDSITELPAVRKAAQEASHDAGRSPDEIDVYEPYAPFPHIEAIITEELGLVDRGAGLEACLDGRTAADGEFPISPSGGCLGRGHPPMVTPLYNYVEAVRQLRGTASTQVPDATHVLTTSEHGHVNGATATVFARGE</sequence>
<evidence type="ECO:0000313" key="6">
    <source>
        <dbReference type="Proteomes" id="UP000198882"/>
    </source>
</evidence>
<dbReference type="STRING" id="1095776.SAMN04515672_3539"/>
<dbReference type="Proteomes" id="UP000198882">
    <property type="component" value="Unassembled WGS sequence"/>
</dbReference>
<evidence type="ECO:0000256" key="2">
    <source>
        <dbReference type="SAM" id="MobiDB-lite"/>
    </source>
</evidence>
<dbReference type="PIRSF" id="PIRSF000429">
    <property type="entry name" value="Ac-CoA_Ac_transf"/>
    <property type="match status" value="1"/>
</dbReference>
<evidence type="ECO:0000256" key="1">
    <source>
        <dbReference type="ARBA" id="ARBA00023229"/>
    </source>
</evidence>
<dbReference type="InterPro" id="IPR020616">
    <property type="entry name" value="Thiolase_N"/>
</dbReference>
<protein>
    <submittedName>
        <fullName evidence="5">Acetyl-CoA acetyltransferase</fullName>
    </submittedName>
</protein>
<dbReference type="InterPro" id="IPR055140">
    <property type="entry name" value="Thiolase_C_2"/>
</dbReference>
<feature type="domain" description="Thiolase C-terminal" evidence="4">
    <location>
        <begin position="258"/>
        <end position="399"/>
    </location>
</feature>
<feature type="region of interest" description="Disordered" evidence="2">
    <location>
        <begin position="224"/>
        <end position="247"/>
    </location>
</feature>
<dbReference type="EMBL" id="FNFE01000005">
    <property type="protein sequence ID" value="SDK61952.1"/>
    <property type="molecule type" value="Genomic_DNA"/>
</dbReference>
<dbReference type="AlphaFoldDB" id="A0A1G9DDH6"/>
<name>A0A1G9DDH6_9EURY</name>
<dbReference type="GO" id="GO:0008299">
    <property type="term" value="P:isoprenoid biosynthetic process"/>
    <property type="evidence" value="ECO:0007669"/>
    <property type="project" value="UniProtKB-KW"/>
</dbReference>
<feature type="compositionally biased region" description="Basic and acidic residues" evidence="2">
    <location>
        <begin position="229"/>
        <end position="243"/>
    </location>
</feature>
<gene>
    <name evidence="5" type="ORF">SAMN04515672_3539</name>
</gene>
<dbReference type="RefSeq" id="WP_090310048.1">
    <property type="nucleotide sequence ID" value="NZ_FNFE01000005.1"/>
</dbReference>
<proteinExistence type="predicted"/>
<dbReference type="PANTHER" id="PTHR42870">
    <property type="entry name" value="ACETYL-COA C-ACETYLTRANSFERASE"/>
    <property type="match status" value="1"/>
</dbReference>
<dbReference type="PANTHER" id="PTHR42870:SF1">
    <property type="entry name" value="NON-SPECIFIC LIPID-TRANSFER PROTEIN-LIKE 2"/>
    <property type="match status" value="1"/>
</dbReference>
<dbReference type="CDD" id="cd00829">
    <property type="entry name" value="SCP-x_thiolase"/>
    <property type="match status" value="1"/>
</dbReference>
<dbReference type="OrthoDB" id="167534at2157"/>
<dbReference type="InterPro" id="IPR002155">
    <property type="entry name" value="Thiolase"/>
</dbReference>
<reference evidence="6" key="1">
    <citation type="submission" date="2016-10" db="EMBL/GenBank/DDBJ databases">
        <authorList>
            <person name="Varghese N."/>
            <person name="Submissions S."/>
        </authorList>
    </citation>
    <scope>NUCLEOTIDE SEQUENCE [LARGE SCALE GENOMIC DNA]</scope>
    <source>
        <strain evidence="6">B4,CECT 8067,JCM 17497</strain>
    </source>
</reference>
<evidence type="ECO:0000259" key="3">
    <source>
        <dbReference type="Pfam" id="PF00108"/>
    </source>
</evidence>
<dbReference type="GO" id="GO:0016747">
    <property type="term" value="F:acyltransferase activity, transferring groups other than amino-acyl groups"/>
    <property type="evidence" value="ECO:0007669"/>
    <property type="project" value="InterPro"/>
</dbReference>
<dbReference type="InterPro" id="IPR016039">
    <property type="entry name" value="Thiolase-like"/>
</dbReference>
<feature type="domain" description="Thiolase N-terminal" evidence="3">
    <location>
        <begin position="3"/>
        <end position="189"/>
    </location>
</feature>
<organism evidence="5 6">
    <name type="scientific">Natronorubrum texcoconense</name>
    <dbReference type="NCBI Taxonomy" id="1095776"/>
    <lineage>
        <taxon>Archaea</taxon>
        <taxon>Methanobacteriati</taxon>
        <taxon>Methanobacteriota</taxon>
        <taxon>Stenosarchaea group</taxon>
        <taxon>Halobacteria</taxon>
        <taxon>Halobacteriales</taxon>
        <taxon>Natrialbaceae</taxon>
        <taxon>Natronorubrum</taxon>
    </lineage>
</organism>
<keyword evidence="5" id="KW-0808">Transferase</keyword>
<dbReference type="Gene3D" id="3.40.47.10">
    <property type="match status" value="1"/>
</dbReference>
<keyword evidence="6" id="KW-1185">Reference proteome</keyword>
<keyword evidence="1" id="KW-0414">Isoprene biosynthesis</keyword>
<dbReference type="Pfam" id="PF22691">
    <property type="entry name" value="Thiolase_C_1"/>
    <property type="match status" value="1"/>
</dbReference>
<accession>A0A1G9DDH6</accession>